<dbReference type="RefSeq" id="XP_040653136.1">
    <property type="nucleotide sequence ID" value="XM_040795459.1"/>
</dbReference>
<gene>
    <name evidence="2" type="ORF">PGRI_077450</name>
</gene>
<dbReference type="EMBL" id="LHQR01000013">
    <property type="protein sequence ID" value="KXG54601.1"/>
    <property type="molecule type" value="Genomic_DNA"/>
</dbReference>
<dbReference type="AlphaFoldDB" id="A0A135M0A6"/>
<dbReference type="InterPro" id="IPR012942">
    <property type="entry name" value="SRR1-like"/>
</dbReference>
<dbReference type="OrthoDB" id="5230585at2759"/>
<organism evidence="2 3">
    <name type="scientific">Penicillium patulum</name>
    <name type="common">Penicillium griseofulvum</name>
    <dbReference type="NCBI Taxonomy" id="5078"/>
    <lineage>
        <taxon>Eukaryota</taxon>
        <taxon>Fungi</taxon>
        <taxon>Dikarya</taxon>
        <taxon>Ascomycota</taxon>
        <taxon>Pezizomycotina</taxon>
        <taxon>Eurotiomycetes</taxon>
        <taxon>Eurotiomycetidae</taxon>
        <taxon>Eurotiales</taxon>
        <taxon>Aspergillaceae</taxon>
        <taxon>Penicillium</taxon>
    </lineage>
</organism>
<proteinExistence type="predicted"/>
<name>A0A135M0A6_PENPA</name>
<protein>
    <recommendedName>
        <fullName evidence="1">SRR1-like domain-containing protein</fullName>
    </recommendedName>
</protein>
<reference evidence="2 3" key="1">
    <citation type="journal article" date="2016" name="BMC Genomics">
        <title>Genome sequencing and secondary metabolism of the postharvest pathogen Penicillium griseofulvum.</title>
        <authorList>
            <person name="Banani H."/>
            <person name="Marcet-Houben M."/>
            <person name="Ballester A.R."/>
            <person name="Abbruscato P."/>
            <person name="Gonzalez-Candelas L."/>
            <person name="Gabaldon T."/>
            <person name="Spadaro D."/>
        </authorList>
    </citation>
    <scope>NUCLEOTIDE SEQUENCE [LARGE SCALE GENOMIC DNA]</scope>
    <source>
        <strain evidence="2 3">PG3</strain>
    </source>
</reference>
<feature type="domain" description="SRR1-like" evidence="1">
    <location>
        <begin position="175"/>
        <end position="312"/>
    </location>
</feature>
<sequence>MNDLGTFHRDPLPGTPPLKEWPCTIDKASDFLKTWYDSGKPFFTKKELEKLSTQLNRRYNTRGRNSSQKQLISIKGLTGSKLRYEVLTGQVLTGEKENQDWEMRVNALEQVKLEEAFFPLQIEHFVLKRASDTKLPIVADYIRNPVPVDEYLQSTLKSWKQFPHWKNLEELLKLVSNHKITKVIGIANGPMEFGTNEHYIGRCGMQNSVIITIKESIEEITGQKIKCYTQDPRYTAVDQWALAQHGCEVLEDPKALLEIDDNCILFSCCPALPLKEITVEFARPAMLIWDRVDCYRDREWTFSHNPDSPRVGNMIQKEYDCHEFWDMPEDGEVPFKSCLTAYIRRKVE</sequence>
<comment type="caution">
    <text evidence="2">The sequence shown here is derived from an EMBL/GenBank/DDBJ whole genome shotgun (WGS) entry which is preliminary data.</text>
</comment>
<dbReference type="GeneID" id="63710759"/>
<keyword evidence="3" id="KW-1185">Reference proteome</keyword>
<dbReference type="PANTHER" id="PTHR42080">
    <property type="entry name" value="SRR1 DOMAIN-CONTAINING PROTEIN"/>
    <property type="match status" value="1"/>
</dbReference>
<accession>A0A135M0A6</accession>
<dbReference type="Pfam" id="PF07985">
    <property type="entry name" value="SRR1"/>
    <property type="match status" value="1"/>
</dbReference>
<dbReference type="OMA" id="VEYTICL"/>
<evidence type="ECO:0000313" key="3">
    <source>
        <dbReference type="Proteomes" id="UP000070168"/>
    </source>
</evidence>
<dbReference type="Proteomes" id="UP000070168">
    <property type="component" value="Unassembled WGS sequence"/>
</dbReference>
<dbReference type="PANTHER" id="PTHR42080:SF1">
    <property type="entry name" value="SRR1-LIKE DOMAIN-CONTAINING PROTEIN"/>
    <property type="match status" value="1"/>
</dbReference>
<evidence type="ECO:0000259" key="1">
    <source>
        <dbReference type="Pfam" id="PF07985"/>
    </source>
</evidence>
<evidence type="ECO:0000313" key="2">
    <source>
        <dbReference type="EMBL" id="KXG54601.1"/>
    </source>
</evidence>